<name>A0ABU2NJK2_9PSEU</name>
<comment type="caution">
    <text evidence="3">The sequence shown here is derived from an EMBL/GenBank/DDBJ whole genome shotgun (WGS) entry which is preliminary data.</text>
</comment>
<dbReference type="PANTHER" id="PTHR43477">
    <property type="entry name" value="DIHYDROANTICAPSIN 7-DEHYDROGENASE"/>
    <property type="match status" value="1"/>
</dbReference>
<accession>A0ABU2NJK2</accession>
<dbReference type="InterPro" id="IPR051122">
    <property type="entry name" value="SDR_DHRS6-like"/>
</dbReference>
<dbReference type="InterPro" id="IPR002347">
    <property type="entry name" value="SDR_fam"/>
</dbReference>
<evidence type="ECO:0000313" key="3">
    <source>
        <dbReference type="EMBL" id="MDT0353384.1"/>
    </source>
</evidence>
<dbReference type="PANTHER" id="PTHR43477:SF1">
    <property type="entry name" value="DIHYDROANTICAPSIN 7-DEHYDROGENASE"/>
    <property type="match status" value="1"/>
</dbReference>
<dbReference type="CDD" id="cd11731">
    <property type="entry name" value="Lin1944_like_SDR_c"/>
    <property type="match status" value="1"/>
</dbReference>
<evidence type="ECO:0000313" key="4">
    <source>
        <dbReference type="Proteomes" id="UP001183202"/>
    </source>
</evidence>
<organism evidence="3 4">
    <name type="scientific">Pseudonocardia charpentierae</name>
    <dbReference type="NCBI Taxonomy" id="3075545"/>
    <lineage>
        <taxon>Bacteria</taxon>
        <taxon>Bacillati</taxon>
        <taxon>Actinomycetota</taxon>
        <taxon>Actinomycetes</taxon>
        <taxon>Pseudonocardiales</taxon>
        <taxon>Pseudonocardiaceae</taxon>
        <taxon>Pseudonocardia</taxon>
    </lineage>
</organism>
<keyword evidence="2" id="KW-0560">Oxidoreductase</keyword>
<dbReference type="Pfam" id="PF13561">
    <property type="entry name" value="adh_short_C2"/>
    <property type="match status" value="1"/>
</dbReference>
<dbReference type="InterPro" id="IPR036291">
    <property type="entry name" value="NAD(P)-bd_dom_sf"/>
</dbReference>
<protein>
    <submittedName>
        <fullName evidence="3">Short chain dehydrogenase</fullName>
    </submittedName>
</protein>
<dbReference type="Proteomes" id="UP001183202">
    <property type="component" value="Unassembled WGS sequence"/>
</dbReference>
<dbReference type="RefSeq" id="WP_311559898.1">
    <property type="nucleotide sequence ID" value="NZ_JAVREJ010000031.1"/>
</dbReference>
<evidence type="ECO:0000256" key="1">
    <source>
        <dbReference type="ARBA" id="ARBA00006484"/>
    </source>
</evidence>
<dbReference type="Gene3D" id="3.40.50.720">
    <property type="entry name" value="NAD(P)-binding Rossmann-like Domain"/>
    <property type="match status" value="1"/>
</dbReference>
<dbReference type="EMBL" id="JAVREJ010000031">
    <property type="protein sequence ID" value="MDT0353384.1"/>
    <property type="molecule type" value="Genomic_DNA"/>
</dbReference>
<sequence length="228" mass="24101">MPRRAQASPEHDALRPSPQVRKCLLSDNMRILSVGGTGTLGTAVGETLRARGHELLTVGRKSGDFQADMTDPTEVGRVFDEAGPLDAVVSAAGSVPYKRLTEMTPEDYLSAYRGKVAGQIELVRQGTSRIAARGSFTLITGVLSREPIVTGSAAALANGAVESFVLAAALEIAPQRINAVSPTVFTESLDQYGDFFPGYPPVPLAEAAQAYVRSVEGGETGKIFRLPV</sequence>
<comment type="similarity">
    <text evidence="1">Belongs to the short-chain dehydrogenases/reductases (SDR) family.</text>
</comment>
<gene>
    <name evidence="3" type="ORF">RM445_28145</name>
</gene>
<dbReference type="SUPFAM" id="SSF51735">
    <property type="entry name" value="NAD(P)-binding Rossmann-fold domains"/>
    <property type="match status" value="1"/>
</dbReference>
<keyword evidence="4" id="KW-1185">Reference proteome</keyword>
<evidence type="ECO:0000256" key="2">
    <source>
        <dbReference type="ARBA" id="ARBA00023002"/>
    </source>
</evidence>
<proteinExistence type="inferred from homology"/>
<dbReference type="NCBIfam" id="NF005754">
    <property type="entry name" value="PRK07578.1"/>
    <property type="match status" value="1"/>
</dbReference>
<reference evidence="4" key="1">
    <citation type="submission" date="2023-07" db="EMBL/GenBank/DDBJ databases">
        <title>30 novel species of actinomycetes from the DSMZ collection.</title>
        <authorList>
            <person name="Nouioui I."/>
        </authorList>
    </citation>
    <scope>NUCLEOTIDE SEQUENCE [LARGE SCALE GENOMIC DNA]</scope>
    <source>
        <strain evidence="4">DSM 45834</strain>
    </source>
</reference>